<dbReference type="KEGG" id="clup:CLUP02_07774"/>
<keyword evidence="2" id="KW-1185">Reference proteome</keyword>
<accession>A0A9Q8SRM1</accession>
<evidence type="ECO:0000313" key="1">
    <source>
        <dbReference type="EMBL" id="UQC82287.1"/>
    </source>
</evidence>
<sequence>MDASTVRYRSSRGREGQLLASFDTNFSSAVFRRNARSINISGKQKGFWRFCQAAKHRIQRPHRNARALREYDLSSRPWNKSSAAVGSGPRSSSYRTTILFNYSPLGEVDSQVRSRPRGLERLLCQLTWKLRVCGAWMASGSRPHRAVEQAIPEKPPKTSHSSQQSIESAIEPFILIQTRHHGTDGTATALGIGPDAVPDLQAQRRLRAHISGGLSAPTLIPVRVSIIPGFRISAWRPVAHRQVIVQDGITSASQSHRGLERHSDDALGMDSHMPQADAILMMSIARASRAFSERLTCGSIGRCKSSTAIKSMSTFRRTSLDGRHEGVGLSEQSSPGRDVALQVPDKTSLLPHVIQSDGGAFCMWLTLPRAHSDTRPATSLATWTIYPNAQRHLVARIPMNCVSPLVCSMADVASPA</sequence>
<organism evidence="1 2">
    <name type="scientific">Colletotrichum lupini</name>
    <dbReference type="NCBI Taxonomy" id="145971"/>
    <lineage>
        <taxon>Eukaryota</taxon>
        <taxon>Fungi</taxon>
        <taxon>Dikarya</taxon>
        <taxon>Ascomycota</taxon>
        <taxon>Pezizomycotina</taxon>
        <taxon>Sordariomycetes</taxon>
        <taxon>Hypocreomycetidae</taxon>
        <taxon>Glomerellales</taxon>
        <taxon>Glomerellaceae</taxon>
        <taxon>Colletotrichum</taxon>
        <taxon>Colletotrichum acutatum species complex</taxon>
    </lineage>
</organism>
<dbReference type="Proteomes" id="UP000830671">
    <property type="component" value="Chromosome 4"/>
</dbReference>
<proteinExistence type="predicted"/>
<gene>
    <name evidence="1" type="ORF">CLUP02_07774</name>
</gene>
<protein>
    <submittedName>
        <fullName evidence="1">Uncharacterized protein</fullName>
    </submittedName>
</protein>
<name>A0A9Q8SRM1_9PEZI</name>
<dbReference type="GeneID" id="73341777"/>
<dbReference type="EMBL" id="CP019476">
    <property type="protein sequence ID" value="UQC82287.1"/>
    <property type="molecule type" value="Genomic_DNA"/>
</dbReference>
<reference evidence="1" key="1">
    <citation type="journal article" date="2021" name="Mol. Plant Microbe Interact.">
        <title>Complete Genome Sequence of the Plant-Pathogenic Fungus Colletotrichum lupini.</title>
        <authorList>
            <person name="Baroncelli R."/>
            <person name="Pensec F."/>
            <person name="Da Lio D."/>
            <person name="Boufleur T."/>
            <person name="Vicente I."/>
            <person name="Sarrocco S."/>
            <person name="Picot A."/>
            <person name="Baraldi E."/>
            <person name="Sukno S."/>
            <person name="Thon M."/>
            <person name="Le Floch G."/>
        </authorList>
    </citation>
    <scope>NUCLEOTIDE SEQUENCE</scope>
    <source>
        <strain evidence="1">IMI 504893</strain>
    </source>
</reference>
<evidence type="ECO:0000313" key="2">
    <source>
        <dbReference type="Proteomes" id="UP000830671"/>
    </source>
</evidence>
<dbReference type="RefSeq" id="XP_049143910.1">
    <property type="nucleotide sequence ID" value="XM_049286767.1"/>
</dbReference>
<dbReference type="AlphaFoldDB" id="A0A9Q8SRM1"/>